<evidence type="ECO:0000313" key="1">
    <source>
        <dbReference type="EMBL" id="GBL92702.1"/>
    </source>
</evidence>
<dbReference type="EMBL" id="BGPR01000088">
    <property type="protein sequence ID" value="GBL92702.1"/>
    <property type="molecule type" value="Genomic_DNA"/>
</dbReference>
<protein>
    <submittedName>
        <fullName evidence="1">Uncharacterized protein</fullName>
    </submittedName>
</protein>
<comment type="caution">
    <text evidence="1">The sequence shown here is derived from an EMBL/GenBank/DDBJ whole genome shotgun (WGS) entry which is preliminary data.</text>
</comment>
<proteinExistence type="predicted"/>
<evidence type="ECO:0000313" key="2">
    <source>
        <dbReference type="Proteomes" id="UP000499080"/>
    </source>
</evidence>
<dbReference type="AlphaFoldDB" id="A0A4Y2BKB1"/>
<gene>
    <name evidence="1" type="ORF">AVEN_119097_1</name>
</gene>
<accession>A0A4Y2BKB1</accession>
<name>A0A4Y2BKB1_ARAVE</name>
<dbReference type="Proteomes" id="UP000499080">
    <property type="component" value="Unassembled WGS sequence"/>
</dbReference>
<reference evidence="1 2" key="1">
    <citation type="journal article" date="2019" name="Sci. Rep.">
        <title>Orb-weaving spider Araneus ventricosus genome elucidates the spidroin gene catalogue.</title>
        <authorList>
            <person name="Kono N."/>
            <person name="Nakamura H."/>
            <person name="Ohtoshi R."/>
            <person name="Moran D.A.P."/>
            <person name="Shinohara A."/>
            <person name="Yoshida Y."/>
            <person name="Fujiwara M."/>
            <person name="Mori M."/>
            <person name="Tomita M."/>
            <person name="Arakawa K."/>
        </authorList>
    </citation>
    <scope>NUCLEOTIDE SEQUENCE [LARGE SCALE GENOMIC DNA]</scope>
</reference>
<organism evidence="1 2">
    <name type="scientific">Araneus ventricosus</name>
    <name type="common">Orbweaver spider</name>
    <name type="synonym">Epeira ventricosa</name>
    <dbReference type="NCBI Taxonomy" id="182803"/>
    <lineage>
        <taxon>Eukaryota</taxon>
        <taxon>Metazoa</taxon>
        <taxon>Ecdysozoa</taxon>
        <taxon>Arthropoda</taxon>
        <taxon>Chelicerata</taxon>
        <taxon>Arachnida</taxon>
        <taxon>Araneae</taxon>
        <taxon>Araneomorphae</taxon>
        <taxon>Entelegynae</taxon>
        <taxon>Araneoidea</taxon>
        <taxon>Araneidae</taxon>
        <taxon>Araneus</taxon>
    </lineage>
</organism>
<sequence>MGCTVNDSNKKGNENDALFLRTFQKTRITGNKENKTSTNWQHKQTANQLIITETAISNSSQRLTADQLALRTKLKIIHSLSTSRAFITFHGHDVTELSRGISSSWFQRDRVISLPFSSTLRPEAETYH</sequence>
<keyword evidence="2" id="KW-1185">Reference proteome</keyword>